<comment type="caution">
    <text evidence="1">The sequence shown here is derived from an EMBL/GenBank/DDBJ whole genome shotgun (WGS) entry which is preliminary data.</text>
</comment>
<accession>A0A560WGT7</accession>
<reference evidence="1 2" key="1">
    <citation type="submission" date="2019-06" db="EMBL/GenBank/DDBJ databases">
        <title>Sequencing the genomes of 1000 actinobacteria strains.</title>
        <authorList>
            <person name="Klenk H.-P."/>
        </authorList>
    </citation>
    <scope>NUCLEOTIDE SEQUENCE [LARGE SCALE GENOMIC DNA]</scope>
    <source>
        <strain evidence="1 2">DSM 18935</strain>
    </source>
</reference>
<proteinExistence type="predicted"/>
<dbReference type="AlphaFoldDB" id="A0A560WGT7"/>
<protein>
    <recommendedName>
        <fullName evidence="3">Site-specific recombinase XerD</fullName>
    </recommendedName>
</protein>
<sequence length="464" mass="51969">MAREGGRSGHRKNVCGKRYRHPKRECGMCGRTRRMALRATENSPDVCPTCYWAPVVECSECGDQALGRRTTRNGRPWCFACQAPKRIDELLVDESGRVRPGYDDLWTALLGVVRRGLLSNWARTESLTLLARLLDEHGRVPHQLLDQEGNRTGVHYLRALLVSANVLEERDEHMSRLRAFCREYVAEVDDAETRHVLSRYAHWHIVSRKQVGPHGLTVSQHYNARQAVRTARGFLDHLGARGLTLKECTQEEVDRRAGEASTLTFLHWLQGQRLLAPDLEVPEHSFESAVNTADPEAQLALARRLLHDPDSGGVKERAAGCLVLLYAQPLTKIVQLTIDDLFVRNGSVQLALGPDPLDLAPPLADLLRQLPIRKPFWAARALADERWLFPGKNAGRHRHPTSLMHALRAVGIPARTSRNTAVYHLAGRVPPAVIASILGIHPNTAQRWAEQAGANWLTYGPHRS</sequence>
<organism evidence="1 2">
    <name type="scientific">Marihabitans asiaticum</name>
    <dbReference type="NCBI Taxonomy" id="415218"/>
    <lineage>
        <taxon>Bacteria</taxon>
        <taxon>Bacillati</taxon>
        <taxon>Actinomycetota</taxon>
        <taxon>Actinomycetes</taxon>
        <taxon>Micrococcales</taxon>
        <taxon>Intrasporangiaceae</taxon>
        <taxon>Marihabitans</taxon>
    </lineage>
</organism>
<evidence type="ECO:0000313" key="1">
    <source>
        <dbReference type="EMBL" id="TWD16788.1"/>
    </source>
</evidence>
<keyword evidence="2" id="KW-1185">Reference proteome</keyword>
<evidence type="ECO:0008006" key="3">
    <source>
        <dbReference type="Google" id="ProtNLM"/>
    </source>
</evidence>
<name>A0A560WGT7_9MICO</name>
<evidence type="ECO:0000313" key="2">
    <source>
        <dbReference type="Proteomes" id="UP000315628"/>
    </source>
</evidence>
<dbReference type="Proteomes" id="UP000315628">
    <property type="component" value="Unassembled WGS sequence"/>
</dbReference>
<gene>
    <name evidence="1" type="ORF">FB557_0325</name>
</gene>
<dbReference type="EMBL" id="VIUW01000001">
    <property type="protein sequence ID" value="TWD16788.1"/>
    <property type="molecule type" value="Genomic_DNA"/>
</dbReference>